<evidence type="ECO:0000313" key="3">
    <source>
        <dbReference type="Proteomes" id="UP000054196"/>
    </source>
</evidence>
<dbReference type="Proteomes" id="UP000054196">
    <property type="component" value="Unassembled WGS sequence"/>
</dbReference>
<sequence>MRMCQSTSSQRRCGTSVLRGSDVQRCASDFAPLRGLSRNGNYLAAAHPRSVHEVRRRDHRPGIERARWSRTAR</sequence>
<dbReference type="RefSeq" id="XP_007389165.1">
    <property type="nucleotide sequence ID" value="XM_007389103.1"/>
</dbReference>
<feature type="region of interest" description="Disordered" evidence="1">
    <location>
        <begin position="48"/>
        <end position="73"/>
    </location>
</feature>
<dbReference type="EMBL" id="JH687560">
    <property type="protein sequence ID" value="EIN03678.1"/>
    <property type="molecule type" value="Genomic_DNA"/>
</dbReference>
<proteinExistence type="predicted"/>
<evidence type="ECO:0000313" key="2">
    <source>
        <dbReference type="EMBL" id="EIN03678.1"/>
    </source>
</evidence>
<dbReference type="GeneID" id="18884079"/>
<keyword evidence="3" id="KW-1185">Reference proteome</keyword>
<dbReference type="AlphaFoldDB" id="R7S0B2"/>
<accession>R7S0B2</accession>
<gene>
    <name evidence="2" type="ORF">PUNSTDRAFT_56122</name>
</gene>
<dbReference type="HOGENOM" id="CLU_2706045_0_0_1"/>
<protein>
    <submittedName>
        <fullName evidence="2">Uncharacterized protein</fullName>
    </submittedName>
</protein>
<dbReference type="KEGG" id="psq:PUNSTDRAFT_56122"/>
<reference evidence="3" key="1">
    <citation type="journal article" date="2012" name="Science">
        <title>The Paleozoic origin of enzymatic lignin decomposition reconstructed from 31 fungal genomes.</title>
        <authorList>
            <person name="Floudas D."/>
            <person name="Binder M."/>
            <person name="Riley R."/>
            <person name="Barry K."/>
            <person name="Blanchette R.A."/>
            <person name="Henrissat B."/>
            <person name="Martinez A.T."/>
            <person name="Otillar R."/>
            <person name="Spatafora J.W."/>
            <person name="Yadav J.S."/>
            <person name="Aerts A."/>
            <person name="Benoit I."/>
            <person name="Boyd A."/>
            <person name="Carlson A."/>
            <person name="Copeland A."/>
            <person name="Coutinho P.M."/>
            <person name="de Vries R.P."/>
            <person name="Ferreira P."/>
            <person name="Findley K."/>
            <person name="Foster B."/>
            <person name="Gaskell J."/>
            <person name="Glotzer D."/>
            <person name="Gorecki P."/>
            <person name="Heitman J."/>
            <person name="Hesse C."/>
            <person name="Hori C."/>
            <person name="Igarashi K."/>
            <person name="Jurgens J.A."/>
            <person name="Kallen N."/>
            <person name="Kersten P."/>
            <person name="Kohler A."/>
            <person name="Kuees U."/>
            <person name="Kumar T.K.A."/>
            <person name="Kuo A."/>
            <person name="LaButti K."/>
            <person name="Larrondo L.F."/>
            <person name="Lindquist E."/>
            <person name="Ling A."/>
            <person name="Lombard V."/>
            <person name="Lucas S."/>
            <person name="Lundell T."/>
            <person name="Martin R."/>
            <person name="McLaughlin D.J."/>
            <person name="Morgenstern I."/>
            <person name="Morin E."/>
            <person name="Murat C."/>
            <person name="Nagy L.G."/>
            <person name="Nolan M."/>
            <person name="Ohm R.A."/>
            <person name="Patyshakuliyeva A."/>
            <person name="Rokas A."/>
            <person name="Ruiz-Duenas F.J."/>
            <person name="Sabat G."/>
            <person name="Salamov A."/>
            <person name="Samejima M."/>
            <person name="Schmutz J."/>
            <person name="Slot J.C."/>
            <person name="St John F."/>
            <person name="Stenlid J."/>
            <person name="Sun H."/>
            <person name="Sun S."/>
            <person name="Syed K."/>
            <person name="Tsang A."/>
            <person name="Wiebenga A."/>
            <person name="Young D."/>
            <person name="Pisabarro A."/>
            <person name="Eastwood D.C."/>
            <person name="Martin F."/>
            <person name="Cullen D."/>
            <person name="Grigoriev I.V."/>
            <person name="Hibbett D.S."/>
        </authorList>
    </citation>
    <scope>NUCLEOTIDE SEQUENCE [LARGE SCALE GENOMIC DNA]</scope>
    <source>
        <strain evidence="3">HHB-11173 SS5</strain>
    </source>
</reference>
<organism evidence="2 3">
    <name type="scientific">Punctularia strigosozonata (strain HHB-11173)</name>
    <name type="common">White-rot fungus</name>
    <dbReference type="NCBI Taxonomy" id="741275"/>
    <lineage>
        <taxon>Eukaryota</taxon>
        <taxon>Fungi</taxon>
        <taxon>Dikarya</taxon>
        <taxon>Basidiomycota</taxon>
        <taxon>Agaricomycotina</taxon>
        <taxon>Agaricomycetes</taxon>
        <taxon>Corticiales</taxon>
        <taxon>Punctulariaceae</taxon>
        <taxon>Punctularia</taxon>
    </lineage>
</organism>
<evidence type="ECO:0000256" key="1">
    <source>
        <dbReference type="SAM" id="MobiDB-lite"/>
    </source>
</evidence>
<name>R7S0B2_PUNST</name>
<feature type="compositionally biased region" description="Basic and acidic residues" evidence="1">
    <location>
        <begin position="50"/>
        <end position="67"/>
    </location>
</feature>